<accession>A0A914GRF3</accession>
<protein>
    <submittedName>
        <fullName evidence="3">Uncharacterized protein</fullName>
    </submittedName>
</protein>
<feature type="compositionally biased region" description="Basic and acidic residues" evidence="1">
    <location>
        <begin position="55"/>
        <end position="70"/>
    </location>
</feature>
<keyword evidence="2" id="KW-1185">Reference proteome</keyword>
<dbReference type="WBParaSite" id="Gr19_v10_g10056.t1">
    <property type="protein sequence ID" value="Gr19_v10_g10056.t1"/>
    <property type="gene ID" value="Gr19_v10_g10056"/>
</dbReference>
<proteinExistence type="predicted"/>
<organism evidence="2 3">
    <name type="scientific">Globodera rostochiensis</name>
    <name type="common">Golden nematode worm</name>
    <name type="synonym">Heterodera rostochiensis</name>
    <dbReference type="NCBI Taxonomy" id="31243"/>
    <lineage>
        <taxon>Eukaryota</taxon>
        <taxon>Metazoa</taxon>
        <taxon>Ecdysozoa</taxon>
        <taxon>Nematoda</taxon>
        <taxon>Chromadorea</taxon>
        <taxon>Rhabditida</taxon>
        <taxon>Tylenchina</taxon>
        <taxon>Tylenchomorpha</taxon>
        <taxon>Tylenchoidea</taxon>
        <taxon>Heteroderidae</taxon>
        <taxon>Heteroderinae</taxon>
        <taxon>Globodera</taxon>
    </lineage>
</organism>
<evidence type="ECO:0000313" key="3">
    <source>
        <dbReference type="WBParaSite" id="Gr19_v10_g10056.t1"/>
    </source>
</evidence>
<dbReference type="AlphaFoldDB" id="A0A914GRF3"/>
<dbReference type="Proteomes" id="UP000887572">
    <property type="component" value="Unplaced"/>
</dbReference>
<name>A0A914GRF3_GLORO</name>
<feature type="region of interest" description="Disordered" evidence="1">
    <location>
        <begin position="55"/>
        <end position="110"/>
    </location>
</feature>
<evidence type="ECO:0000313" key="2">
    <source>
        <dbReference type="Proteomes" id="UP000887572"/>
    </source>
</evidence>
<reference evidence="3" key="1">
    <citation type="submission" date="2022-11" db="UniProtKB">
        <authorList>
            <consortium name="WormBaseParasite"/>
        </authorList>
    </citation>
    <scope>IDENTIFICATION</scope>
</reference>
<sequence>MVDDAESKILHDSSCRCPTIRPLRLFPSSEQRQGSLGSAYELLVRELELQSREHELEDGNEWSFDRRPPDRAPSVVTLASRSSGGAGDNNNSNVSGTTSDGLSSIGRRIQQHPYPGDGAKCLLEMVQQPFFVRFG</sequence>
<evidence type="ECO:0000256" key="1">
    <source>
        <dbReference type="SAM" id="MobiDB-lite"/>
    </source>
</evidence>